<evidence type="ECO:0000259" key="1">
    <source>
        <dbReference type="PROSITE" id="PS50235"/>
    </source>
</evidence>
<dbReference type="GO" id="GO:0005829">
    <property type="term" value="C:cytosol"/>
    <property type="evidence" value="ECO:0007669"/>
    <property type="project" value="TreeGrafter"/>
</dbReference>
<dbReference type="AlphaFoldDB" id="A0A6C0HVX1"/>
<sequence>MNGIYNIGNSCYLNSVIQMLFNSDGFKSTSSGTLFEDFINKYKNYKIYNPAEVKLVVSKNNSIFANTNQQDSYEFLIYLFDVLDKMLGNSKNNLLYQNFGIDITTNIKCKMASCLKESNNKITELFLHLPITNELDLSDSYRTYKSIEILQDDNAYYCEHCKDKIIARRNTITTKWPDNLIIVLKRFDHNMRKDNRQINIPLNWRHGYTLKGGIIHMGNYGGGHYIYFGKNNHNWSIANDSNISKIDDINSFINNQGKQSYIILYERNIPEYKQTTPL</sequence>
<dbReference type="InterPro" id="IPR050164">
    <property type="entry name" value="Peptidase_C19"/>
</dbReference>
<protein>
    <recommendedName>
        <fullName evidence="1">USP domain-containing protein</fullName>
    </recommendedName>
</protein>
<reference evidence="2" key="1">
    <citation type="journal article" date="2020" name="Nature">
        <title>Giant virus diversity and host interactions through global metagenomics.</title>
        <authorList>
            <person name="Schulz F."/>
            <person name="Roux S."/>
            <person name="Paez-Espino D."/>
            <person name="Jungbluth S."/>
            <person name="Walsh D.A."/>
            <person name="Denef V.J."/>
            <person name="McMahon K.D."/>
            <person name="Konstantinidis K.T."/>
            <person name="Eloe-Fadrosh E.A."/>
            <person name="Kyrpides N.C."/>
            <person name="Woyke T."/>
        </authorList>
    </citation>
    <scope>NUCLEOTIDE SEQUENCE</scope>
    <source>
        <strain evidence="2">GVMAG-M-3300023184-177</strain>
    </source>
</reference>
<dbReference type="InterPro" id="IPR028889">
    <property type="entry name" value="USP"/>
</dbReference>
<proteinExistence type="predicted"/>
<dbReference type="InterPro" id="IPR038765">
    <property type="entry name" value="Papain-like_cys_pep_sf"/>
</dbReference>
<dbReference type="CDD" id="cd02257">
    <property type="entry name" value="Peptidase_C19"/>
    <property type="match status" value="1"/>
</dbReference>
<dbReference type="GO" id="GO:0004843">
    <property type="term" value="F:cysteine-type deubiquitinase activity"/>
    <property type="evidence" value="ECO:0007669"/>
    <property type="project" value="InterPro"/>
</dbReference>
<dbReference type="PROSITE" id="PS50235">
    <property type="entry name" value="USP_3"/>
    <property type="match status" value="1"/>
</dbReference>
<dbReference type="SUPFAM" id="SSF54001">
    <property type="entry name" value="Cysteine proteinases"/>
    <property type="match status" value="1"/>
</dbReference>
<name>A0A6C0HVX1_9ZZZZ</name>
<dbReference type="GO" id="GO:0016579">
    <property type="term" value="P:protein deubiquitination"/>
    <property type="evidence" value="ECO:0007669"/>
    <property type="project" value="InterPro"/>
</dbReference>
<feature type="domain" description="USP" evidence="1">
    <location>
        <begin position="2"/>
        <end position="268"/>
    </location>
</feature>
<evidence type="ECO:0000313" key="2">
    <source>
        <dbReference type="EMBL" id="QHT84387.1"/>
    </source>
</evidence>
<accession>A0A6C0HVX1</accession>
<dbReference type="InterPro" id="IPR018200">
    <property type="entry name" value="USP_CS"/>
</dbReference>
<dbReference type="PANTHER" id="PTHR24006">
    <property type="entry name" value="UBIQUITIN CARBOXYL-TERMINAL HYDROLASE"/>
    <property type="match status" value="1"/>
</dbReference>
<dbReference type="PROSITE" id="PS00972">
    <property type="entry name" value="USP_1"/>
    <property type="match status" value="1"/>
</dbReference>
<dbReference type="InterPro" id="IPR001394">
    <property type="entry name" value="Peptidase_C19_UCH"/>
</dbReference>
<dbReference type="Pfam" id="PF00443">
    <property type="entry name" value="UCH"/>
    <property type="match status" value="1"/>
</dbReference>
<dbReference type="Gene3D" id="3.90.70.10">
    <property type="entry name" value="Cysteine proteinases"/>
    <property type="match status" value="1"/>
</dbReference>
<organism evidence="2">
    <name type="scientific">viral metagenome</name>
    <dbReference type="NCBI Taxonomy" id="1070528"/>
    <lineage>
        <taxon>unclassified sequences</taxon>
        <taxon>metagenomes</taxon>
        <taxon>organismal metagenomes</taxon>
    </lineage>
</organism>
<dbReference type="GO" id="GO:0005634">
    <property type="term" value="C:nucleus"/>
    <property type="evidence" value="ECO:0007669"/>
    <property type="project" value="TreeGrafter"/>
</dbReference>
<dbReference type="EMBL" id="MN740017">
    <property type="protein sequence ID" value="QHT84387.1"/>
    <property type="molecule type" value="Genomic_DNA"/>
</dbReference>